<keyword evidence="1" id="KW-1133">Transmembrane helix</keyword>
<accession>A0A914I4R8</accession>
<dbReference type="PANTHER" id="PTHR45638:SF14">
    <property type="entry name" value="CYCLIC NUCLEOTIDE-BINDING DOMAIN-CONTAINING PROTEIN"/>
    <property type="match status" value="1"/>
</dbReference>
<proteinExistence type="predicted"/>
<keyword evidence="2" id="KW-1185">Reference proteome</keyword>
<dbReference type="GO" id="GO:0005886">
    <property type="term" value="C:plasma membrane"/>
    <property type="evidence" value="ECO:0007669"/>
    <property type="project" value="TreeGrafter"/>
</dbReference>
<dbReference type="GO" id="GO:0044877">
    <property type="term" value="F:protein-containing complex binding"/>
    <property type="evidence" value="ECO:0007669"/>
    <property type="project" value="TreeGrafter"/>
</dbReference>
<feature type="transmembrane region" description="Helical" evidence="1">
    <location>
        <begin position="200"/>
        <end position="220"/>
    </location>
</feature>
<reference evidence="3" key="1">
    <citation type="submission" date="2022-11" db="UniProtKB">
        <authorList>
            <consortium name="WormBaseParasite"/>
        </authorList>
    </citation>
    <scope>IDENTIFICATION</scope>
</reference>
<dbReference type="GO" id="GO:0030553">
    <property type="term" value="F:cGMP binding"/>
    <property type="evidence" value="ECO:0007669"/>
    <property type="project" value="TreeGrafter"/>
</dbReference>
<dbReference type="PANTHER" id="PTHR45638">
    <property type="entry name" value="CYCLIC NUCLEOTIDE-GATED CATION CHANNEL SUBUNIT A"/>
    <property type="match status" value="1"/>
</dbReference>
<feature type="transmembrane region" description="Helical" evidence="1">
    <location>
        <begin position="117"/>
        <end position="143"/>
    </location>
</feature>
<name>A0A914I4R8_GLORO</name>
<dbReference type="GO" id="GO:0017071">
    <property type="term" value="C:intracellular cyclic nucleotide activated cation channel complex"/>
    <property type="evidence" value="ECO:0007669"/>
    <property type="project" value="TreeGrafter"/>
</dbReference>
<dbReference type="InterPro" id="IPR050866">
    <property type="entry name" value="CNG_cation_channel"/>
</dbReference>
<dbReference type="Proteomes" id="UP000887572">
    <property type="component" value="Unplaced"/>
</dbReference>
<keyword evidence="1" id="KW-0472">Membrane</keyword>
<dbReference type="AlphaFoldDB" id="A0A914I4R8"/>
<sequence length="239" mass="27723">MVIRQWMKPRDRTRERRSAETDLAVREVNASLVFEPMPVTLERVRALQQRRQMDNSMPMTGHLRNGRAISSTEVAEPAPPEEAEGVLLGHMRKTRTKLIGWGTKAALLPQTAVDPTGLFYCYWTLLVYAVFLYNAIACVLFVFDDTQRDQQVFTRWITLNVFGDLINLADLFINSRLSYLEDGLTVDNLIRLAKRHFRKLALSFLFLLKIYNLNIFFPLLHPFFVRCRRFGTHRFVAAA</sequence>
<evidence type="ECO:0000313" key="3">
    <source>
        <dbReference type="WBParaSite" id="Gr19_v10_g7298.t1"/>
    </source>
</evidence>
<keyword evidence="1" id="KW-0812">Transmembrane</keyword>
<evidence type="ECO:0000313" key="2">
    <source>
        <dbReference type="Proteomes" id="UP000887572"/>
    </source>
</evidence>
<protein>
    <submittedName>
        <fullName evidence="3">Uncharacterized protein</fullName>
    </submittedName>
</protein>
<dbReference type="GO" id="GO:0005223">
    <property type="term" value="F:intracellularly cGMP-activated cation channel activity"/>
    <property type="evidence" value="ECO:0007669"/>
    <property type="project" value="TreeGrafter"/>
</dbReference>
<evidence type="ECO:0000256" key="1">
    <source>
        <dbReference type="SAM" id="Phobius"/>
    </source>
</evidence>
<dbReference type="GO" id="GO:0005222">
    <property type="term" value="F:intracellularly cAMP-activated cation channel activity"/>
    <property type="evidence" value="ECO:0007669"/>
    <property type="project" value="TreeGrafter"/>
</dbReference>
<dbReference type="WBParaSite" id="Gr19_v10_g7298.t1">
    <property type="protein sequence ID" value="Gr19_v10_g7298.t1"/>
    <property type="gene ID" value="Gr19_v10_g7298"/>
</dbReference>
<organism evidence="2 3">
    <name type="scientific">Globodera rostochiensis</name>
    <name type="common">Golden nematode worm</name>
    <name type="synonym">Heterodera rostochiensis</name>
    <dbReference type="NCBI Taxonomy" id="31243"/>
    <lineage>
        <taxon>Eukaryota</taxon>
        <taxon>Metazoa</taxon>
        <taxon>Ecdysozoa</taxon>
        <taxon>Nematoda</taxon>
        <taxon>Chromadorea</taxon>
        <taxon>Rhabditida</taxon>
        <taxon>Tylenchina</taxon>
        <taxon>Tylenchomorpha</taxon>
        <taxon>Tylenchoidea</taxon>
        <taxon>Heteroderidae</taxon>
        <taxon>Heteroderinae</taxon>
        <taxon>Globodera</taxon>
    </lineage>
</organism>